<evidence type="ECO:0000256" key="7">
    <source>
        <dbReference type="SAM" id="MobiDB-lite"/>
    </source>
</evidence>
<evidence type="ECO:0000259" key="8">
    <source>
        <dbReference type="SMART" id="SM00842"/>
    </source>
</evidence>
<dbReference type="NCBIfam" id="TIGR01174">
    <property type="entry name" value="ftsA"/>
    <property type="match status" value="1"/>
</dbReference>
<comment type="subunit">
    <text evidence="5">Self-interacts. Interacts with FtsZ.</text>
</comment>
<feature type="domain" description="SHS2" evidence="8">
    <location>
        <begin position="9"/>
        <end position="198"/>
    </location>
</feature>
<feature type="region of interest" description="Disordered" evidence="7">
    <location>
        <begin position="395"/>
        <end position="418"/>
    </location>
</feature>
<keyword evidence="1 5" id="KW-1003">Cell membrane</keyword>
<comment type="function">
    <text evidence="5 6">Cell division protein that is involved in the assembly of the Z ring. May serve as a membrane anchor for the Z ring.</text>
</comment>
<evidence type="ECO:0000313" key="10">
    <source>
        <dbReference type="Proteomes" id="UP000500961"/>
    </source>
</evidence>
<evidence type="ECO:0000256" key="3">
    <source>
        <dbReference type="ARBA" id="ARBA00023136"/>
    </source>
</evidence>
<dbReference type="Pfam" id="PF14450">
    <property type="entry name" value="FtsA"/>
    <property type="match status" value="1"/>
</dbReference>
<dbReference type="PANTHER" id="PTHR32432">
    <property type="entry name" value="CELL DIVISION PROTEIN FTSA-RELATED"/>
    <property type="match status" value="1"/>
</dbReference>
<dbReference type="GO" id="GO:0043093">
    <property type="term" value="P:FtsZ-dependent cytokinesis"/>
    <property type="evidence" value="ECO:0007669"/>
    <property type="project" value="UniProtKB-UniRule"/>
</dbReference>
<organism evidence="9 10">
    <name type="scientific">Tenuifilum thalassicum</name>
    <dbReference type="NCBI Taxonomy" id="2590900"/>
    <lineage>
        <taxon>Bacteria</taxon>
        <taxon>Pseudomonadati</taxon>
        <taxon>Bacteroidota</taxon>
        <taxon>Bacteroidia</taxon>
        <taxon>Bacteroidales</taxon>
        <taxon>Tenuifilaceae</taxon>
        <taxon>Tenuifilum</taxon>
    </lineage>
</organism>
<dbReference type="SUPFAM" id="SSF53067">
    <property type="entry name" value="Actin-like ATPase domain"/>
    <property type="match status" value="2"/>
</dbReference>
<dbReference type="AlphaFoldDB" id="A0A7D4BCZ4"/>
<dbReference type="Proteomes" id="UP000500961">
    <property type="component" value="Chromosome"/>
</dbReference>
<reference evidence="9 10" key="1">
    <citation type="submission" date="2019-07" db="EMBL/GenBank/DDBJ databases">
        <title>Thalassofilum flectens gen. nov., sp. nov., a novel moderate thermophilic anaerobe from a shallow sea hot spring in Kunashir Island (Russia), representing a new family in the order Bacteroidales, and proposal of Thalassofilacea fam. nov.</title>
        <authorList>
            <person name="Kochetkova T.V."/>
            <person name="Podosokorskaya O.A."/>
            <person name="Novikov A."/>
            <person name="Elcheninov A.G."/>
            <person name="Toshchakov S.V."/>
            <person name="Kublanov I.V."/>
        </authorList>
    </citation>
    <scope>NUCLEOTIDE SEQUENCE [LARGE SCALE GENOMIC DNA]</scope>
    <source>
        <strain evidence="9 10">38-H</strain>
    </source>
</reference>
<comment type="subcellular location">
    <subcellularLocation>
        <location evidence="5">Cell membrane</location>
        <topology evidence="5">Peripheral membrane protein</topology>
        <orientation evidence="5">Cytoplasmic side</orientation>
    </subcellularLocation>
    <text evidence="5">Localizes to the Z ring in an FtsZ-dependent manner. Targeted to the membrane through a conserved C-terminal amphipathic helix.</text>
</comment>
<keyword evidence="3 5" id="KW-0472">Membrane</keyword>
<evidence type="ECO:0000256" key="1">
    <source>
        <dbReference type="ARBA" id="ARBA00022475"/>
    </source>
</evidence>
<dbReference type="HAMAP" id="MF_02033">
    <property type="entry name" value="FtsA"/>
    <property type="match status" value="1"/>
</dbReference>
<dbReference type="GO" id="GO:0009898">
    <property type="term" value="C:cytoplasmic side of plasma membrane"/>
    <property type="evidence" value="ECO:0007669"/>
    <property type="project" value="UniProtKB-UniRule"/>
</dbReference>
<sequence length="442" mass="48225">MAQDSNSYVAAIDLGTTKVVTIVGKRTSTGRLHVVGFSTTESTGIKKGMIQNIDETVKAIEKTVRDVENQIGNKITSAFVGIAGQHIHSIKNFGYITLGPEETEIKRDDIKRLIADMYNIPVETGDSILHVLPLDFSIDNVKLEDDNPVGMLGRRLGANFHIVIGKTSSAKHIERCVERVGVKVSELILEPLASSKAVLTEEEKEAGVALIDIGGGTTDLAVYYNGIVRHTAVIPFGGNIISQDIKEGCQILQKHADLLKCHHGIALTSMAPDNKIVTVPGISGREPKEISMRSLAGIIQARMEEILDYALYEIQMSGFADKLSAGVVLTGGGALLKHLVSLIKFHWGYDVRIGYPSEGLCSESVEQYNYPQYSTAIGLAIMGLERIEAGEAKSCTGNNLQHDEQNGEESDDKPNKKSTKRLFGMKFYDAISKLFTEEDMEM</sequence>
<dbReference type="RefSeq" id="WP_173072776.1">
    <property type="nucleotide sequence ID" value="NZ_CP041345.1"/>
</dbReference>
<dbReference type="PIRSF" id="PIRSF003101">
    <property type="entry name" value="FtsA"/>
    <property type="match status" value="1"/>
</dbReference>
<accession>A0A7D4BCZ4</accession>
<dbReference type="InterPro" id="IPR050696">
    <property type="entry name" value="FtsA/MreB"/>
</dbReference>
<dbReference type="InterPro" id="IPR020823">
    <property type="entry name" value="Cell_div_FtsA"/>
</dbReference>
<dbReference type="CDD" id="cd24048">
    <property type="entry name" value="ASKHA_NBD_FtsA"/>
    <property type="match status" value="1"/>
</dbReference>
<dbReference type="KEGG" id="ttz:FHG85_02745"/>
<gene>
    <name evidence="5 9" type="primary">ftsA</name>
    <name evidence="9" type="ORF">FHG85_02745</name>
</gene>
<dbReference type="SMART" id="SM00842">
    <property type="entry name" value="FtsA"/>
    <property type="match status" value="1"/>
</dbReference>
<proteinExistence type="inferred from homology"/>
<dbReference type="InterPro" id="IPR043129">
    <property type="entry name" value="ATPase_NBD"/>
</dbReference>
<dbReference type="PANTHER" id="PTHR32432:SF4">
    <property type="entry name" value="CELL DIVISION PROTEIN FTSA"/>
    <property type="match status" value="1"/>
</dbReference>
<dbReference type="GO" id="GO:0032153">
    <property type="term" value="C:cell division site"/>
    <property type="evidence" value="ECO:0007669"/>
    <property type="project" value="UniProtKB-UniRule"/>
</dbReference>
<dbReference type="Gene3D" id="3.30.420.40">
    <property type="match status" value="2"/>
</dbReference>
<comment type="similarity">
    <text evidence="5 6">Belongs to the FtsA/MreB family.</text>
</comment>
<evidence type="ECO:0000256" key="2">
    <source>
        <dbReference type="ARBA" id="ARBA00022618"/>
    </source>
</evidence>
<name>A0A7D4BCZ4_9BACT</name>
<dbReference type="EMBL" id="CP041345">
    <property type="protein sequence ID" value="QKG79223.1"/>
    <property type="molecule type" value="Genomic_DNA"/>
</dbReference>
<evidence type="ECO:0000256" key="6">
    <source>
        <dbReference type="PIRNR" id="PIRNR003101"/>
    </source>
</evidence>
<keyword evidence="10" id="KW-1185">Reference proteome</keyword>
<evidence type="ECO:0000313" key="9">
    <source>
        <dbReference type="EMBL" id="QKG79223.1"/>
    </source>
</evidence>
<dbReference type="InterPro" id="IPR003494">
    <property type="entry name" value="SHS2_FtsA"/>
</dbReference>
<evidence type="ECO:0000256" key="4">
    <source>
        <dbReference type="ARBA" id="ARBA00023306"/>
    </source>
</evidence>
<keyword evidence="4 5" id="KW-0131">Cell cycle</keyword>
<protein>
    <recommendedName>
        <fullName evidence="5 6">Cell division protein FtsA</fullName>
    </recommendedName>
</protein>
<evidence type="ECO:0000256" key="5">
    <source>
        <dbReference type="HAMAP-Rule" id="MF_02033"/>
    </source>
</evidence>
<dbReference type="Pfam" id="PF02491">
    <property type="entry name" value="SHS2_FTSA"/>
    <property type="match status" value="1"/>
</dbReference>
<dbReference type="Gene3D" id="3.30.1490.110">
    <property type="match status" value="1"/>
</dbReference>
<keyword evidence="2 5" id="KW-0132">Cell division</keyword>